<reference evidence="2 3" key="1">
    <citation type="submission" date="2023-07" db="EMBL/GenBank/DDBJ databases">
        <title>Genomic Encyclopedia of Type Strains, Phase IV (KMG-IV): sequencing the most valuable type-strain genomes for metagenomic binning, comparative biology and taxonomic classification.</title>
        <authorList>
            <person name="Goeker M."/>
        </authorList>
    </citation>
    <scope>NUCLEOTIDE SEQUENCE [LARGE SCALE GENOMIC DNA]</scope>
    <source>
        <strain evidence="2 3">DSM 18695</strain>
    </source>
</reference>
<keyword evidence="3" id="KW-1185">Reference proteome</keyword>
<feature type="transmembrane region" description="Helical" evidence="1">
    <location>
        <begin position="12"/>
        <end position="35"/>
    </location>
</feature>
<organism evidence="2 3">
    <name type="scientific">Caulobacter ginsengisoli</name>
    <dbReference type="NCBI Taxonomy" id="400775"/>
    <lineage>
        <taxon>Bacteria</taxon>
        <taxon>Pseudomonadati</taxon>
        <taxon>Pseudomonadota</taxon>
        <taxon>Alphaproteobacteria</taxon>
        <taxon>Caulobacterales</taxon>
        <taxon>Caulobacteraceae</taxon>
        <taxon>Caulobacter</taxon>
    </lineage>
</organism>
<accession>A0ABU0IR34</accession>
<name>A0ABU0IR34_9CAUL</name>
<gene>
    <name evidence="2" type="ORF">QO010_002253</name>
</gene>
<sequence>MAITDTMKRPAAVFALRTLFGAVIVYLFLVVLIIANAQQHVVGSLADGVDGENLSYGQAMFRYRAAEALRRNLQEASDQWKKADAAADAERAQFVTQDNLYEPRWQEVQDLANRLSASDCAFDADSNTRPIELYRIVSDCSSPTLKPQLNTQIDQMQARVPAFPTLVETWRLQKQNVDAKQALVDQLSKRMASINTQLADPKVNDVEQAFAETRALDGSWYLLNANIESFLPFVVQLWLALTSGMFGALLVALIIMVYPNNSEGFTRTEGFFARVVVGGLISICVYLVLGSGSAVLGSGGTMDVSSTNVMAFCAIGVLAGMFSDRVAFWLSQRAGSFFGKGGGADGLADQAGGQGDDTAPAAPAS</sequence>
<dbReference type="Proteomes" id="UP001228905">
    <property type="component" value="Unassembled WGS sequence"/>
</dbReference>
<feature type="transmembrane region" description="Helical" evidence="1">
    <location>
        <begin position="271"/>
        <end position="289"/>
    </location>
</feature>
<keyword evidence="1" id="KW-1133">Transmembrane helix</keyword>
<comment type="caution">
    <text evidence="2">The sequence shown here is derived from an EMBL/GenBank/DDBJ whole genome shotgun (WGS) entry which is preliminary data.</text>
</comment>
<dbReference type="RefSeq" id="WP_307349180.1">
    <property type="nucleotide sequence ID" value="NZ_JAUSVS010000003.1"/>
</dbReference>
<dbReference type="EMBL" id="JAUSVS010000003">
    <property type="protein sequence ID" value="MDQ0464472.1"/>
    <property type="molecule type" value="Genomic_DNA"/>
</dbReference>
<keyword evidence="1" id="KW-0472">Membrane</keyword>
<feature type="transmembrane region" description="Helical" evidence="1">
    <location>
        <begin position="309"/>
        <end position="330"/>
    </location>
</feature>
<keyword evidence="1" id="KW-0812">Transmembrane</keyword>
<protein>
    <submittedName>
        <fullName evidence="2">Uncharacterized protein</fullName>
    </submittedName>
</protein>
<evidence type="ECO:0000313" key="3">
    <source>
        <dbReference type="Proteomes" id="UP001228905"/>
    </source>
</evidence>
<evidence type="ECO:0000313" key="2">
    <source>
        <dbReference type="EMBL" id="MDQ0464472.1"/>
    </source>
</evidence>
<evidence type="ECO:0000256" key="1">
    <source>
        <dbReference type="SAM" id="Phobius"/>
    </source>
</evidence>
<feature type="transmembrane region" description="Helical" evidence="1">
    <location>
        <begin position="237"/>
        <end position="259"/>
    </location>
</feature>
<proteinExistence type="predicted"/>